<dbReference type="Proteomes" id="UP000814033">
    <property type="component" value="Unassembled WGS sequence"/>
</dbReference>
<organism evidence="1 2">
    <name type="scientific">Auriscalpium vulgare</name>
    <dbReference type="NCBI Taxonomy" id="40419"/>
    <lineage>
        <taxon>Eukaryota</taxon>
        <taxon>Fungi</taxon>
        <taxon>Dikarya</taxon>
        <taxon>Basidiomycota</taxon>
        <taxon>Agaricomycotina</taxon>
        <taxon>Agaricomycetes</taxon>
        <taxon>Russulales</taxon>
        <taxon>Auriscalpiaceae</taxon>
        <taxon>Auriscalpium</taxon>
    </lineage>
</organism>
<reference evidence="1" key="1">
    <citation type="submission" date="2021-02" db="EMBL/GenBank/DDBJ databases">
        <authorList>
            <consortium name="DOE Joint Genome Institute"/>
            <person name="Ahrendt S."/>
            <person name="Looney B.P."/>
            <person name="Miyauchi S."/>
            <person name="Morin E."/>
            <person name="Drula E."/>
            <person name="Courty P.E."/>
            <person name="Chicoki N."/>
            <person name="Fauchery L."/>
            <person name="Kohler A."/>
            <person name="Kuo A."/>
            <person name="Labutti K."/>
            <person name="Pangilinan J."/>
            <person name="Lipzen A."/>
            <person name="Riley R."/>
            <person name="Andreopoulos W."/>
            <person name="He G."/>
            <person name="Johnson J."/>
            <person name="Barry K.W."/>
            <person name="Grigoriev I.V."/>
            <person name="Nagy L."/>
            <person name="Hibbett D."/>
            <person name="Henrissat B."/>
            <person name="Matheny P.B."/>
            <person name="Labbe J."/>
            <person name="Martin F."/>
        </authorList>
    </citation>
    <scope>NUCLEOTIDE SEQUENCE</scope>
    <source>
        <strain evidence="1">FP105234-sp</strain>
    </source>
</reference>
<accession>A0ACB8S2L0</accession>
<protein>
    <submittedName>
        <fullName evidence="1">Uncharacterized protein</fullName>
    </submittedName>
</protein>
<keyword evidence="2" id="KW-1185">Reference proteome</keyword>
<comment type="caution">
    <text evidence="1">The sequence shown here is derived from an EMBL/GenBank/DDBJ whole genome shotgun (WGS) entry which is preliminary data.</text>
</comment>
<evidence type="ECO:0000313" key="1">
    <source>
        <dbReference type="EMBL" id="KAI0050585.1"/>
    </source>
</evidence>
<proteinExistence type="predicted"/>
<sequence>MKGLFSALTVLASLAASTIAQDQVIMPAVPEPLIHTEPTLFDLLTVESRASIFFSYARETKASRLLVDQNANISLLVPTNKAVMALARKPHQGPISIEDDIEISEEVFEGRSKENVERWVSLHIIPDSPISLAAHTFPTLAAGKTVTFTAIDGDVTAPEWTRVLLNGEVQIVQMKKAANGVFYLIDGTVRDE</sequence>
<evidence type="ECO:0000313" key="2">
    <source>
        <dbReference type="Proteomes" id="UP000814033"/>
    </source>
</evidence>
<reference evidence="1" key="2">
    <citation type="journal article" date="2022" name="New Phytol.">
        <title>Evolutionary transition to the ectomycorrhizal habit in the genomes of a hyperdiverse lineage of mushroom-forming fungi.</title>
        <authorList>
            <person name="Looney B."/>
            <person name="Miyauchi S."/>
            <person name="Morin E."/>
            <person name="Drula E."/>
            <person name="Courty P.E."/>
            <person name="Kohler A."/>
            <person name="Kuo A."/>
            <person name="LaButti K."/>
            <person name="Pangilinan J."/>
            <person name="Lipzen A."/>
            <person name="Riley R."/>
            <person name="Andreopoulos W."/>
            <person name="He G."/>
            <person name="Johnson J."/>
            <person name="Nolan M."/>
            <person name="Tritt A."/>
            <person name="Barry K.W."/>
            <person name="Grigoriev I.V."/>
            <person name="Nagy L.G."/>
            <person name="Hibbett D."/>
            <person name="Henrissat B."/>
            <person name="Matheny P.B."/>
            <person name="Labbe J."/>
            <person name="Martin F.M."/>
        </authorList>
    </citation>
    <scope>NUCLEOTIDE SEQUENCE</scope>
    <source>
        <strain evidence="1">FP105234-sp</strain>
    </source>
</reference>
<name>A0ACB8S2L0_9AGAM</name>
<gene>
    <name evidence="1" type="ORF">FA95DRAFT_1555510</name>
</gene>
<dbReference type="EMBL" id="MU275860">
    <property type="protein sequence ID" value="KAI0050585.1"/>
    <property type="molecule type" value="Genomic_DNA"/>
</dbReference>